<proteinExistence type="predicted"/>
<keyword evidence="3" id="KW-1185">Reference proteome</keyword>
<dbReference type="KEGG" id="aym:YM304_16810"/>
<dbReference type="InterPro" id="IPR047794">
    <property type="entry name" value="C45_proenzyme-like"/>
</dbReference>
<dbReference type="Pfam" id="PF00583">
    <property type="entry name" value="Acetyltransf_1"/>
    <property type="match status" value="1"/>
</dbReference>
<dbReference type="Gene3D" id="3.40.630.30">
    <property type="match status" value="1"/>
</dbReference>
<name>A0A6C7EA27_ILUCY</name>
<organism evidence="2 3">
    <name type="scientific">Ilumatobacter coccineus (strain NBRC 103263 / KCTC 29153 / YM16-304)</name>
    <dbReference type="NCBI Taxonomy" id="1313172"/>
    <lineage>
        <taxon>Bacteria</taxon>
        <taxon>Bacillati</taxon>
        <taxon>Actinomycetota</taxon>
        <taxon>Acidimicrobiia</taxon>
        <taxon>Acidimicrobiales</taxon>
        <taxon>Ilumatobacteraceae</taxon>
        <taxon>Ilumatobacter</taxon>
    </lineage>
</organism>
<dbReference type="PROSITE" id="PS51186">
    <property type="entry name" value="GNAT"/>
    <property type="match status" value="1"/>
</dbReference>
<dbReference type="PANTHER" id="PTHR34180:SF1">
    <property type="entry name" value="BETA-ALANYL-DOPAMINE_CARCININE HYDROLASE"/>
    <property type="match status" value="1"/>
</dbReference>
<dbReference type="InterPro" id="IPR000182">
    <property type="entry name" value="GNAT_dom"/>
</dbReference>
<dbReference type="Gene3D" id="1.10.10.2120">
    <property type="match status" value="1"/>
</dbReference>
<dbReference type="RefSeq" id="WP_015441242.1">
    <property type="nucleotide sequence ID" value="NC_020520.1"/>
</dbReference>
<dbReference type="InterPro" id="IPR047801">
    <property type="entry name" value="Peptidase_C45"/>
</dbReference>
<gene>
    <name evidence="2" type="ORF">YM304_16810</name>
</gene>
<dbReference type="SUPFAM" id="SSF55729">
    <property type="entry name" value="Acyl-CoA N-acyltransferases (Nat)"/>
    <property type="match status" value="1"/>
</dbReference>
<dbReference type="AlphaFoldDB" id="A0A6C7EA27"/>
<dbReference type="PANTHER" id="PTHR34180">
    <property type="entry name" value="PEPTIDASE C45"/>
    <property type="match status" value="1"/>
</dbReference>
<accession>A0A6C7EA27</accession>
<sequence length="603" mass="64705">MRRPPIRILDISGTPEEMGATHGAAFADEIRRYTRDRVALVAEGSWSGGPIAESDVLDIAASMLPAHEAFDASLHAEMAAMADAAGITLAEAVVVGGFTDFVDTVRAVTGGPTPAELIEDDCTAVIVPNSRAGGAGFLAQTWDMHDSATDHVVLLRAHPADGLGFNVFTTTGCLGQIGMNTAGVCVGINNLTGLDGRRGVAWTSVVRGMLNTDSADAALDLLLSADLAGAHNFLVYDRHDVGYNVEAMPAVRPVETLGATVVVHTNHTVYDAATAVEVERPPLATESSTKRRAMAERLLADGDIDLDRLVEMLREPTAICQRAVEPMHIESSGAAVMRPASSDFWACWGRPADNDFSRVAMPMVARESMPEPAAAPVMIGPRSGVRYHHLDPMWSSMAVALESQAFPNTRPEHLLDLDDVAGLAAAFPEGCFVGIDERRVPIATGFGIRTYFDLDDPQHTVLELIERNGGGCGHVPDGDWYYGTSIAVRPDHRRRGIGSELYDLRKQVCRDLGLRGIVAGGVIPGYAGHKHEMSAEEYIAEVAAGRLYDPTLTFQLDNGFEARGALANYMENPLVESYAALIVWHNADFVEPDVTDTARRGRG</sequence>
<dbReference type="NCBIfam" id="NF040521">
    <property type="entry name" value="C45_proenzyme"/>
    <property type="match status" value="1"/>
</dbReference>
<dbReference type="Proteomes" id="UP000011863">
    <property type="component" value="Chromosome"/>
</dbReference>
<evidence type="ECO:0000313" key="3">
    <source>
        <dbReference type="Proteomes" id="UP000011863"/>
    </source>
</evidence>
<dbReference type="Pfam" id="PF03417">
    <property type="entry name" value="AAT"/>
    <property type="match status" value="1"/>
</dbReference>
<evidence type="ECO:0000313" key="2">
    <source>
        <dbReference type="EMBL" id="BAN01995.1"/>
    </source>
</evidence>
<dbReference type="GO" id="GO:0016747">
    <property type="term" value="F:acyltransferase activity, transferring groups other than amino-acyl groups"/>
    <property type="evidence" value="ECO:0007669"/>
    <property type="project" value="InterPro"/>
</dbReference>
<reference evidence="2 3" key="1">
    <citation type="journal article" date="2013" name="Int. J. Syst. Evol. Microbiol.">
        <title>Ilumatobacter nonamiense sp. nov. and Ilumatobacter coccineum sp. nov., isolated from seashore sand.</title>
        <authorList>
            <person name="Matsumoto A."/>
            <person name="Kasai H."/>
            <person name="Matsuo Y."/>
            <person name="Shizuri Y."/>
            <person name="Ichikawa N."/>
            <person name="Fujita N."/>
            <person name="Omura S."/>
            <person name="Takahashi Y."/>
        </authorList>
    </citation>
    <scope>NUCLEOTIDE SEQUENCE [LARGE SCALE GENOMIC DNA]</scope>
    <source>
        <strain evidence="3">NBRC 103263 / KCTC 29153 / YM16-304</strain>
    </source>
</reference>
<dbReference type="EMBL" id="AP012057">
    <property type="protein sequence ID" value="BAN01995.1"/>
    <property type="molecule type" value="Genomic_DNA"/>
</dbReference>
<evidence type="ECO:0000259" key="1">
    <source>
        <dbReference type="PROSITE" id="PS51186"/>
    </source>
</evidence>
<protein>
    <submittedName>
        <fullName evidence="2">Peptidase C45 family protein</fullName>
    </submittedName>
</protein>
<dbReference type="InterPro" id="IPR016181">
    <property type="entry name" value="Acyl_CoA_acyltransferase"/>
</dbReference>
<dbReference type="Gene3D" id="3.60.60.10">
    <property type="entry name" value="Penicillin V Acylase, Chain A"/>
    <property type="match status" value="1"/>
</dbReference>
<dbReference type="CDD" id="cd04301">
    <property type="entry name" value="NAT_SF"/>
    <property type="match status" value="1"/>
</dbReference>
<feature type="domain" description="N-acetyltransferase" evidence="1">
    <location>
        <begin position="407"/>
        <end position="588"/>
    </location>
</feature>
<dbReference type="InterPro" id="IPR005079">
    <property type="entry name" value="Peptidase_C45_hydrolase"/>
</dbReference>